<evidence type="ECO:0000313" key="2">
    <source>
        <dbReference type="Proteomes" id="UP000824072"/>
    </source>
</evidence>
<reference evidence="1" key="2">
    <citation type="journal article" date="2021" name="PeerJ">
        <title>Extensive microbial diversity within the chicken gut microbiome revealed by metagenomics and culture.</title>
        <authorList>
            <person name="Gilroy R."/>
            <person name="Ravi A."/>
            <person name="Getino M."/>
            <person name="Pursley I."/>
            <person name="Horton D.L."/>
            <person name="Alikhan N.F."/>
            <person name="Baker D."/>
            <person name="Gharbi K."/>
            <person name="Hall N."/>
            <person name="Watson M."/>
            <person name="Adriaenssens E.M."/>
            <person name="Foster-Nyarko E."/>
            <person name="Jarju S."/>
            <person name="Secka A."/>
            <person name="Antonio M."/>
            <person name="Oren A."/>
            <person name="Chaudhuri R.R."/>
            <person name="La Ragione R."/>
            <person name="Hildebrand F."/>
            <person name="Pallen M.J."/>
        </authorList>
    </citation>
    <scope>NUCLEOTIDE SEQUENCE</scope>
    <source>
        <strain evidence="1">ChiHcec3-11533</strain>
    </source>
</reference>
<accession>A0A9D1ICG1</accession>
<organism evidence="1 2">
    <name type="scientific">Candidatus Pullichristensenella excrementigallinarum</name>
    <dbReference type="NCBI Taxonomy" id="2840907"/>
    <lineage>
        <taxon>Bacteria</taxon>
        <taxon>Bacillati</taxon>
        <taxon>Bacillota</taxon>
        <taxon>Clostridia</taxon>
        <taxon>Candidatus Pullichristensenella</taxon>
    </lineage>
</organism>
<sequence>MRSIQSIPSRYPEFAFALAEKSIFIIALPHAPVNLSNRDRAKGSGCGFFSSATNGEPSAFCLPAKTARKSWEIAKCIFISHELGNMKLILQDAQGKAVKIDGFAKLALKIDPESAN</sequence>
<dbReference type="Proteomes" id="UP000824072">
    <property type="component" value="Unassembled WGS sequence"/>
</dbReference>
<proteinExistence type="predicted"/>
<gene>
    <name evidence="1" type="ORF">IAB02_09895</name>
</gene>
<name>A0A9D1ICG1_9FIRM</name>
<comment type="caution">
    <text evidence="1">The sequence shown here is derived from an EMBL/GenBank/DDBJ whole genome shotgun (WGS) entry which is preliminary data.</text>
</comment>
<evidence type="ECO:0000313" key="1">
    <source>
        <dbReference type="EMBL" id="HIU34865.1"/>
    </source>
</evidence>
<reference evidence="1" key="1">
    <citation type="submission" date="2020-10" db="EMBL/GenBank/DDBJ databases">
        <authorList>
            <person name="Gilroy R."/>
        </authorList>
    </citation>
    <scope>NUCLEOTIDE SEQUENCE</scope>
    <source>
        <strain evidence="1">ChiHcec3-11533</strain>
    </source>
</reference>
<protein>
    <submittedName>
        <fullName evidence="1">Uncharacterized protein</fullName>
    </submittedName>
</protein>
<dbReference type="EMBL" id="DVMU01000209">
    <property type="protein sequence ID" value="HIU34865.1"/>
    <property type="molecule type" value="Genomic_DNA"/>
</dbReference>
<dbReference type="AlphaFoldDB" id="A0A9D1ICG1"/>